<keyword evidence="4" id="KW-1185">Reference proteome</keyword>
<feature type="transmembrane region" description="Helical" evidence="2">
    <location>
        <begin position="88"/>
        <end position="107"/>
    </location>
</feature>
<keyword evidence="2" id="KW-0472">Membrane</keyword>
<sequence length="177" mass="19921">MVTDGDPVTEPHDSLWNPAVGPSDYSRDADRYQQVVFEQYKLCVEMADRVSARRNLANTFFLSMNSAVVTVLAVVTHDTPSSSLSVPALAAGLVILLAQCAAWWFMVRSYRQLNAAKWRVIGMFEERLPAFAYSRAEWAMLEGGRNWRTYLPLTHVEQWVPVIFCVAYLLGFAALAL</sequence>
<dbReference type="AlphaFoldDB" id="A0A919EVN5"/>
<keyword evidence="2" id="KW-0812">Transmembrane</keyword>
<protein>
    <submittedName>
        <fullName evidence="3">Membrane protein</fullName>
    </submittedName>
</protein>
<dbReference type="Pfam" id="PF24838">
    <property type="entry name" value="8xMP"/>
    <property type="match status" value="1"/>
</dbReference>
<comment type="caution">
    <text evidence="3">The sequence shown here is derived from an EMBL/GenBank/DDBJ whole genome shotgun (WGS) entry which is preliminary data.</text>
</comment>
<keyword evidence="2" id="KW-1133">Transmembrane helix</keyword>
<dbReference type="Proteomes" id="UP000619355">
    <property type="component" value="Unassembled WGS sequence"/>
</dbReference>
<evidence type="ECO:0000256" key="1">
    <source>
        <dbReference type="SAM" id="MobiDB-lite"/>
    </source>
</evidence>
<reference evidence="4" key="1">
    <citation type="journal article" date="2019" name="Int. J. Syst. Evol. Microbiol.">
        <title>The Global Catalogue of Microorganisms (GCM) 10K type strain sequencing project: providing services to taxonomists for standard genome sequencing and annotation.</title>
        <authorList>
            <consortium name="The Broad Institute Genomics Platform"/>
            <consortium name="The Broad Institute Genome Sequencing Center for Infectious Disease"/>
            <person name="Wu L."/>
            <person name="Ma J."/>
        </authorList>
    </citation>
    <scope>NUCLEOTIDE SEQUENCE [LARGE SCALE GENOMIC DNA]</scope>
    <source>
        <strain evidence="4">JCM 4253</strain>
    </source>
</reference>
<dbReference type="InterPro" id="IPR056918">
    <property type="entry name" value="8xMP"/>
</dbReference>
<evidence type="ECO:0000313" key="3">
    <source>
        <dbReference type="EMBL" id="GHG40456.1"/>
    </source>
</evidence>
<proteinExistence type="predicted"/>
<organism evidence="3 4">
    <name type="scientific">Streptomyces capoamus</name>
    <dbReference type="NCBI Taxonomy" id="68183"/>
    <lineage>
        <taxon>Bacteria</taxon>
        <taxon>Bacillati</taxon>
        <taxon>Actinomycetota</taxon>
        <taxon>Actinomycetes</taxon>
        <taxon>Kitasatosporales</taxon>
        <taxon>Streptomycetaceae</taxon>
        <taxon>Streptomyces</taxon>
    </lineage>
</organism>
<feature type="transmembrane region" description="Helical" evidence="2">
    <location>
        <begin position="158"/>
        <end position="176"/>
    </location>
</feature>
<dbReference type="EMBL" id="BNBF01000003">
    <property type="protein sequence ID" value="GHG40456.1"/>
    <property type="molecule type" value="Genomic_DNA"/>
</dbReference>
<evidence type="ECO:0000313" key="4">
    <source>
        <dbReference type="Proteomes" id="UP000619355"/>
    </source>
</evidence>
<feature type="transmembrane region" description="Helical" evidence="2">
    <location>
        <begin position="56"/>
        <end position="76"/>
    </location>
</feature>
<name>A0A919EVN5_9ACTN</name>
<accession>A0A919EVN5</accession>
<evidence type="ECO:0000256" key="2">
    <source>
        <dbReference type="SAM" id="Phobius"/>
    </source>
</evidence>
<gene>
    <name evidence="3" type="ORF">GCM10018980_14730</name>
</gene>
<feature type="region of interest" description="Disordered" evidence="1">
    <location>
        <begin position="1"/>
        <end position="22"/>
    </location>
</feature>